<organism evidence="5 6">
    <name type="scientific">Ensete ventricosum</name>
    <name type="common">Abyssinian banana</name>
    <name type="synonym">Musa ensete</name>
    <dbReference type="NCBI Taxonomy" id="4639"/>
    <lineage>
        <taxon>Eukaryota</taxon>
        <taxon>Viridiplantae</taxon>
        <taxon>Streptophyta</taxon>
        <taxon>Embryophyta</taxon>
        <taxon>Tracheophyta</taxon>
        <taxon>Spermatophyta</taxon>
        <taxon>Magnoliopsida</taxon>
        <taxon>Liliopsida</taxon>
        <taxon>Zingiberales</taxon>
        <taxon>Musaceae</taxon>
        <taxon>Ensete</taxon>
    </lineage>
</organism>
<comment type="caution">
    <text evidence="3">Lacks conserved residue(s) required for the propagation of feature annotation.</text>
</comment>
<protein>
    <recommendedName>
        <fullName evidence="7">Scarecrow-like protein 8</fullName>
    </recommendedName>
</protein>
<feature type="region of interest" description="Disordered" evidence="4">
    <location>
        <begin position="91"/>
        <end position="121"/>
    </location>
</feature>
<dbReference type="Proteomes" id="UP001222027">
    <property type="component" value="Unassembled WGS sequence"/>
</dbReference>
<evidence type="ECO:0000256" key="2">
    <source>
        <dbReference type="ARBA" id="ARBA00023163"/>
    </source>
</evidence>
<dbReference type="InterPro" id="IPR005202">
    <property type="entry name" value="TF_GRAS"/>
</dbReference>
<gene>
    <name evidence="5" type="ORF">OPV22_003714</name>
</gene>
<keyword evidence="2" id="KW-0804">Transcription</keyword>
<evidence type="ECO:0000256" key="3">
    <source>
        <dbReference type="PROSITE-ProRule" id="PRU01191"/>
    </source>
</evidence>
<dbReference type="PROSITE" id="PS50985">
    <property type="entry name" value="GRAS"/>
    <property type="match status" value="1"/>
</dbReference>
<name>A0AAV8S1S4_ENSVE</name>
<accession>A0AAV8S1S4</accession>
<dbReference type="EMBL" id="JAQQAF010000001">
    <property type="protein sequence ID" value="KAJ8513280.1"/>
    <property type="molecule type" value="Genomic_DNA"/>
</dbReference>
<feature type="compositionally biased region" description="Pro residues" evidence="4">
    <location>
        <begin position="195"/>
        <end position="204"/>
    </location>
</feature>
<evidence type="ECO:0000256" key="1">
    <source>
        <dbReference type="ARBA" id="ARBA00023015"/>
    </source>
</evidence>
<keyword evidence="1" id="KW-0805">Transcription regulation</keyword>
<dbReference type="AlphaFoldDB" id="A0AAV8S1S4"/>
<dbReference type="PANTHER" id="PTHR31636">
    <property type="entry name" value="OSJNBA0084A10.13 PROTEIN-RELATED"/>
    <property type="match status" value="1"/>
</dbReference>
<evidence type="ECO:0000256" key="4">
    <source>
        <dbReference type="SAM" id="MobiDB-lite"/>
    </source>
</evidence>
<feature type="region of interest" description="Leucine repeat II (LRII)" evidence="3">
    <location>
        <begin position="361"/>
        <end position="393"/>
    </location>
</feature>
<evidence type="ECO:0000313" key="5">
    <source>
        <dbReference type="EMBL" id="KAJ8513280.1"/>
    </source>
</evidence>
<evidence type="ECO:0000313" key="6">
    <source>
        <dbReference type="Proteomes" id="UP001222027"/>
    </source>
</evidence>
<feature type="compositionally biased region" description="Low complexity" evidence="4">
    <location>
        <begin position="169"/>
        <end position="194"/>
    </location>
</feature>
<reference evidence="5 6" key="1">
    <citation type="submission" date="2022-12" db="EMBL/GenBank/DDBJ databases">
        <title>Chromosome-scale assembly of the Ensete ventricosum genome.</title>
        <authorList>
            <person name="Dussert Y."/>
            <person name="Stocks J."/>
            <person name="Wendawek A."/>
            <person name="Woldeyes F."/>
            <person name="Nichols R.A."/>
            <person name="Borrell J.S."/>
        </authorList>
    </citation>
    <scope>NUCLEOTIDE SEQUENCE [LARGE SCALE GENOMIC DNA]</scope>
    <source>
        <strain evidence="6">cv. Maze</strain>
        <tissue evidence="5">Seeds</tissue>
    </source>
</reference>
<comment type="similarity">
    <text evidence="3">Belongs to the GRAS family.</text>
</comment>
<feature type="region of interest" description="Disordered" evidence="4">
    <location>
        <begin position="159"/>
        <end position="205"/>
    </location>
</feature>
<proteinExistence type="inferred from homology"/>
<sequence length="576" mass="61120">MASGFPGRELGLGGNGEGNLLKRTLLEMERQQMQHAILLRSVRLRTQAVPSVSMFDPVVGGLSCNSSSAAAPELMGSSLSSVDCSEPGFTARTGLPPPVSATATVNVAAPESRSSGSMRDQLRELERRLLLDEEEEAEASAPSGSAVTHAEWGEAIQRLISPPPPLLPPAVSRPSPSPTDSSSSTVSFASCSPPSSLPSAPPPSRQILLDTATALGEGNLEAVMANLAVLKRAANPRGDPEHRLRAVMVAALLSRLNHPQVGSSHPITDLRSPEHFKATQMLYDLSPCFKLGFVAASSAILEATKDESKIHIVDFEVGLGGQYAALLLALAERRCPPSIRVTAVADPSSPFTNINIGDMRAVGDRIKNLAERAGVRLRFRVVSLRAAELDAASLGCEPGEEALVVNLPFVLSRVPDESVSPDNPRDELLRRVRALRPHLVALAEQEINTNTAAFPARLAEACGHYGALLESLEAAARGSPDRGWAEACLARRAVNAVAREGAERVERCEVFGKWRARMSMAGFQPVPLGPAVVEPVKARVASTFSNPGFTVKEEAGGLALGLGWMGRVLTVASTWR</sequence>
<feature type="short sequence motif" description="VHIID" evidence="3">
    <location>
        <begin position="310"/>
        <end position="314"/>
    </location>
</feature>
<dbReference type="Pfam" id="PF03514">
    <property type="entry name" value="GRAS"/>
    <property type="match status" value="1"/>
</dbReference>
<evidence type="ECO:0008006" key="7">
    <source>
        <dbReference type="Google" id="ProtNLM"/>
    </source>
</evidence>
<keyword evidence="6" id="KW-1185">Reference proteome</keyword>
<comment type="caution">
    <text evidence="5">The sequence shown here is derived from an EMBL/GenBank/DDBJ whole genome shotgun (WGS) entry which is preliminary data.</text>
</comment>
<feature type="region of interest" description="SAW" evidence="3">
    <location>
        <begin position="498"/>
        <end position="576"/>
    </location>
</feature>